<accession>A0ABQ9K8U1</accession>
<evidence type="ECO:0000259" key="3">
    <source>
        <dbReference type="PROSITE" id="PS50162"/>
    </source>
</evidence>
<dbReference type="Gene3D" id="3.40.50.300">
    <property type="entry name" value="P-loop containing nucleotide triphosphate hydrolases"/>
    <property type="match status" value="1"/>
</dbReference>
<comment type="subcellular location">
    <subcellularLocation>
        <location evidence="1">Nucleus</location>
    </subcellularLocation>
</comment>
<dbReference type="PROSITE" id="PS50162">
    <property type="entry name" value="RECA_2"/>
    <property type="match status" value="1"/>
</dbReference>
<dbReference type="InterPro" id="IPR051988">
    <property type="entry name" value="HRR_RAD51_Paralog"/>
</dbReference>
<sequence length="323" mass="37584">MSRLSPNMHTFFNADIIELLNSKKIYTVVDFINSDARTLEKITRATFRVGNIGSTKPFNKNFFCSTQKLLRLLQVYFIKLRHYRNRDKKSIKTVIDMLLEGGLFTANIYEICGLPATGKTLFCLTLVKNVISNTKDNVYYLDTKRDFSAQQLKLMLNIDNKVRRTRGCNEQNFSKKINNRKDLITSLFEIKQSLIEGLKLRLIIIDSLPALYLQSSDHIENNSFLNNMVNILRYLTVEFNTVVVITNLITLWNEGSFKTQERYIENISCGKYWYNIPNVRLKFSKNSENKCQVTLLKTMKIPPDVRHCEVQLTKEGIKENKYG</sequence>
<keyword evidence="2" id="KW-0539">Nucleus</keyword>
<dbReference type="PANTHER" id="PTHR46457">
    <property type="entry name" value="DNA REPAIR PROTEIN RAD51 HOMOLOG 4"/>
    <property type="match status" value="1"/>
</dbReference>
<dbReference type="Pfam" id="PF08423">
    <property type="entry name" value="Rad51"/>
    <property type="match status" value="1"/>
</dbReference>
<evidence type="ECO:0000313" key="5">
    <source>
        <dbReference type="Proteomes" id="UP001162164"/>
    </source>
</evidence>
<comment type="caution">
    <text evidence="4">The sequence shown here is derived from an EMBL/GenBank/DDBJ whole genome shotgun (WGS) entry which is preliminary data.</text>
</comment>
<evidence type="ECO:0000256" key="2">
    <source>
        <dbReference type="ARBA" id="ARBA00023242"/>
    </source>
</evidence>
<keyword evidence="5" id="KW-1185">Reference proteome</keyword>
<dbReference type="SUPFAM" id="SSF52540">
    <property type="entry name" value="P-loop containing nucleoside triphosphate hydrolases"/>
    <property type="match status" value="1"/>
</dbReference>
<feature type="domain" description="RecA family profile 1" evidence="3">
    <location>
        <begin position="83"/>
        <end position="249"/>
    </location>
</feature>
<reference evidence="4" key="1">
    <citation type="journal article" date="2023" name="Insect Mol. Biol.">
        <title>Genome sequencing provides insights into the evolution of gene families encoding plant cell wall-degrading enzymes in longhorned beetles.</title>
        <authorList>
            <person name="Shin N.R."/>
            <person name="Okamura Y."/>
            <person name="Kirsch R."/>
            <person name="Pauchet Y."/>
        </authorList>
    </citation>
    <scope>NUCLEOTIDE SEQUENCE</scope>
    <source>
        <strain evidence="4">MMC_N1</strain>
    </source>
</reference>
<evidence type="ECO:0000313" key="4">
    <source>
        <dbReference type="EMBL" id="KAJ8986048.1"/>
    </source>
</evidence>
<dbReference type="EMBL" id="JAPWTJ010000004">
    <property type="protein sequence ID" value="KAJ8986048.1"/>
    <property type="molecule type" value="Genomic_DNA"/>
</dbReference>
<evidence type="ECO:0000256" key="1">
    <source>
        <dbReference type="ARBA" id="ARBA00004123"/>
    </source>
</evidence>
<organism evidence="4 5">
    <name type="scientific">Molorchus minor</name>
    <dbReference type="NCBI Taxonomy" id="1323400"/>
    <lineage>
        <taxon>Eukaryota</taxon>
        <taxon>Metazoa</taxon>
        <taxon>Ecdysozoa</taxon>
        <taxon>Arthropoda</taxon>
        <taxon>Hexapoda</taxon>
        <taxon>Insecta</taxon>
        <taxon>Pterygota</taxon>
        <taxon>Neoptera</taxon>
        <taxon>Endopterygota</taxon>
        <taxon>Coleoptera</taxon>
        <taxon>Polyphaga</taxon>
        <taxon>Cucujiformia</taxon>
        <taxon>Chrysomeloidea</taxon>
        <taxon>Cerambycidae</taxon>
        <taxon>Lamiinae</taxon>
        <taxon>Monochamini</taxon>
        <taxon>Molorchus</taxon>
    </lineage>
</organism>
<gene>
    <name evidence="4" type="ORF">NQ317_013933</name>
</gene>
<protein>
    <recommendedName>
        <fullName evidence="3">RecA family profile 1 domain-containing protein</fullName>
    </recommendedName>
</protein>
<dbReference type="InterPro" id="IPR020588">
    <property type="entry name" value="RecA_ATP-bd"/>
</dbReference>
<proteinExistence type="predicted"/>
<dbReference type="InterPro" id="IPR027417">
    <property type="entry name" value="P-loop_NTPase"/>
</dbReference>
<dbReference type="PANTHER" id="PTHR46457:SF1">
    <property type="entry name" value="DNA REPAIR PROTEIN RAD51 HOMOLOG 4"/>
    <property type="match status" value="1"/>
</dbReference>
<dbReference type="Proteomes" id="UP001162164">
    <property type="component" value="Unassembled WGS sequence"/>
</dbReference>
<name>A0ABQ9K8U1_9CUCU</name>
<dbReference type="InterPro" id="IPR013632">
    <property type="entry name" value="Rad51_C"/>
</dbReference>